<evidence type="ECO:0000256" key="2">
    <source>
        <dbReference type="ARBA" id="ARBA00022475"/>
    </source>
</evidence>
<keyword evidence="8" id="KW-0067">ATP-binding</keyword>
<dbReference type="InterPro" id="IPR003660">
    <property type="entry name" value="HAMP_dom"/>
</dbReference>
<dbReference type="Proteomes" id="UP000256977">
    <property type="component" value="Unassembled WGS sequence"/>
</dbReference>
<dbReference type="Pfam" id="PF00672">
    <property type="entry name" value="HAMP"/>
    <property type="match status" value="1"/>
</dbReference>
<dbReference type="PROSITE" id="PS50885">
    <property type="entry name" value="HAMP"/>
    <property type="match status" value="1"/>
</dbReference>
<evidence type="ECO:0000256" key="4">
    <source>
        <dbReference type="ARBA" id="ARBA00022679"/>
    </source>
</evidence>
<evidence type="ECO:0000256" key="5">
    <source>
        <dbReference type="ARBA" id="ARBA00022692"/>
    </source>
</evidence>
<dbReference type="Gene3D" id="3.30.565.10">
    <property type="entry name" value="Histidine kinase-like ATPase, C-terminal domain"/>
    <property type="match status" value="1"/>
</dbReference>
<dbReference type="GO" id="GO:0005886">
    <property type="term" value="C:plasma membrane"/>
    <property type="evidence" value="ECO:0007669"/>
    <property type="project" value="UniProtKB-SubCell"/>
</dbReference>
<dbReference type="PANTHER" id="PTHR34220">
    <property type="entry name" value="SENSOR HISTIDINE KINASE YPDA"/>
    <property type="match status" value="1"/>
</dbReference>
<dbReference type="SUPFAM" id="SSF158472">
    <property type="entry name" value="HAMP domain-like"/>
    <property type="match status" value="1"/>
</dbReference>
<dbReference type="GO" id="GO:0000155">
    <property type="term" value="F:phosphorelay sensor kinase activity"/>
    <property type="evidence" value="ECO:0007669"/>
    <property type="project" value="InterPro"/>
</dbReference>
<dbReference type="InterPro" id="IPR003594">
    <property type="entry name" value="HATPase_dom"/>
</dbReference>
<keyword evidence="2" id="KW-1003">Cell membrane</keyword>
<dbReference type="EMBL" id="QRDZ01000031">
    <property type="protein sequence ID" value="RED59473.1"/>
    <property type="molecule type" value="Genomic_DNA"/>
</dbReference>
<dbReference type="OrthoDB" id="9809908at2"/>
<keyword evidence="11 12" id="KW-0472">Membrane</keyword>
<dbReference type="CDD" id="cd06225">
    <property type="entry name" value="HAMP"/>
    <property type="match status" value="1"/>
</dbReference>
<dbReference type="RefSeq" id="WP_116064299.1">
    <property type="nucleotide sequence ID" value="NZ_QRDZ01000031.1"/>
</dbReference>
<keyword evidence="10" id="KW-0902">Two-component regulatory system</keyword>
<comment type="caution">
    <text evidence="14">The sequence shown here is derived from an EMBL/GenBank/DDBJ whole genome shotgun (WGS) entry which is preliminary data.</text>
</comment>
<feature type="transmembrane region" description="Helical" evidence="12">
    <location>
        <begin position="285"/>
        <end position="305"/>
    </location>
</feature>
<name>A0A3D9ICE2_9BACL</name>
<accession>A0A3D9ICE2</accession>
<evidence type="ECO:0000256" key="11">
    <source>
        <dbReference type="ARBA" id="ARBA00023136"/>
    </source>
</evidence>
<dbReference type="GO" id="GO:0005524">
    <property type="term" value="F:ATP binding"/>
    <property type="evidence" value="ECO:0007669"/>
    <property type="project" value="UniProtKB-KW"/>
</dbReference>
<organism evidence="14 15">
    <name type="scientific">Cohnella phaseoli</name>
    <dbReference type="NCBI Taxonomy" id="456490"/>
    <lineage>
        <taxon>Bacteria</taxon>
        <taxon>Bacillati</taxon>
        <taxon>Bacillota</taxon>
        <taxon>Bacilli</taxon>
        <taxon>Bacillales</taxon>
        <taxon>Paenibacillaceae</taxon>
        <taxon>Cohnella</taxon>
    </lineage>
</organism>
<evidence type="ECO:0000256" key="6">
    <source>
        <dbReference type="ARBA" id="ARBA00022741"/>
    </source>
</evidence>
<keyword evidence="3" id="KW-0597">Phosphoprotein</keyword>
<dbReference type="SUPFAM" id="SSF55874">
    <property type="entry name" value="ATPase domain of HSP90 chaperone/DNA topoisomerase II/histidine kinase"/>
    <property type="match status" value="1"/>
</dbReference>
<evidence type="ECO:0000313" key="15">
    <source>
        <dbReference type="Proteomes" id="UP000256977"/>
    </source>
</evidence>
<evidence type="ECO:0000256" key="10">
    <source>
        <dbReference type="ARBA" id="ARBA00023012"/>
    </source>
</evidence>
<keyword evidence="15" id="KW-1185">Reference proteome</keyword>
<evidence type="ECO:0000256" key="8">
    <source>
        <dbReference type="ARBA" id="ARBA00022840"/>
    </source>
</evidence>
<dbReference type="SMART" id="SM00304">
    <property type="entry name" value="HAMP"/>
    <property type="match status" value="1"/>
</dbReference>
<gene>
    <name evidence="14" type="ORF">DFP98_13167</name>
</gene>
<reference evidence="14 15" key="1">
    <citation type="submission" date="2018-07" db="EMBL/GenBank/DDBJ databases">
        <title>Genomic Encyclopedia of Type Strains, Phase III (KMG-III): the genomes of soil and plant-associated and newly described type strains.</title>
        <authorList>
            <person name="Whitman W."/>
        </authorList>
    </citation>
    <scope>NUCLEOTIDE SEQUENCE [LARGE SCALE GENOMIC DNA]</scope>
    <source>
        <strain evidence="14 15">CECT 7287</strain>
    </source>
</reference>
<keyword evidence="9 12" id="KW-1133">Transmembrane helix</keyword>
<evidence type="ECO:0000313" key="14">
    <source>
        <dbReference type="EMBL" id="RED59473.1"/>
    </source>
</evidence>
<evidence type="ECO:0000256" key="7">
    <source>
        <dbReference type="ARBA" id="ARBA00022777"/>
    </source>
</evidence>
<dbReference type="Pfam" id="PF06580">
    <property type="entry name" value="His_kinase"/>
    <property type="match status" value="1"/>
</dbReference>
<keyword evidence="5 12" id="KW-0812">Transmembrane</keyword>
<comment type="subcellular location">
    <subcellularLocation>
        <location evidence="1">Cell membrane</location>
        <topology evidence="1">Multi-pass membrane protein</topology>
    </subcellularLocation>
</comment>
<evidence type="ECO:0000256" key="12">
    <source>
        <dbReference type="SAM" id="Phobius"/>
    </source>
</evidence>
<dbReference type="AlphaFoldDB" id="A0A3D9ICE2"/>
<keyword evidence="7 14" id="KW-0418">Kinase</keyword>
<proteinExistence type="predicted"/>
<evidence type="ECO:0000256" key="1">
    <source>
        <dbReference type="ARBA" id="ARBA00004651"/>
    </source>
</evidence>
<dbReference type="InterPro" id="IPR036890">
    <property type="entry name" value="HATPase_C_sf"/>
</dbReference>
<dbReference type="Gene3D" id="6.10.340.10">
    <property type="match status" value="1"/>
</dbReference>
<evidence type="ECO:0000259" key="13">
    <source>
        <dbReference type="PROSITE" id="PS50885"/>
    </source>
</evidence>
<feature type="domain" description="HAMP" evidence="13">
    <location>
        <begin position="306"/>
        <end position="358"/>
    </location>
</feature>
<dbReference type="InterPro" id="IPR010559">
    <property type="entry name" value="Sig_transdc_His_kin_internal"/>
</dbReference>
<dbReference type="InterPro" id="IPR050640">
    <property type="entry name" value="Bact_2-comp_sensor_kinase"/>
</dbReference>
<dbReference type="Pfam" id="PF02518">
    <property type="entry name" value="HATPase_c"/>
    <property type="match status" value="1"/>
</dbReference>
<feature type="transmembrane region" description="Helical" evidence="12">
    <location>
        <begin position="12"/>
        <end position="35"/>
    </location>
</feature>
<keyword evidence="4" id="KW-0808">Transferase</keyword>
<sequence>MDIISLPPFRSGIFLKLLLTLLFIFIPIYLIGFMMNKSGENIIRQQILYLMEQKSSFFVTSLDSEFNRIFRLQTNFLNDTDLQDISIRPDSLSSYELTKAINDLHSKMLTLSESSRYIKEAFVIMPNIDRRLSSTTGLSPMDPVELANFRTNAISKNGLYMKDNRIYTVLGYPHVTKTQYLLIIELSVSAISRELVDPNEVGNGASFLLVRDNAANAKMIVSPAETGMEKVRFMEQSTAMEGNVLKIGDKRYMRFIESFQFSDWDFVTIVEDNHILKPVYSFKKWLWILSLISVIIVIIVSLSLLRVIHKPLHKLILGFKRVENGQFDLNLQHWNNDEFDYLYRKFNTMAGKLKILIQEVAEQSKRSQNAELKQLQSQVNPHFLHNSLYIIYLMAQDENYVGVSEMSEHLGDYFKFITQNKADFIPLEKEIQHGKTYCSIQQLRFGSKIKLQIEVSGSPDDWEVPRLIIQPFLENAIIHGHENTMTGGFVNVRLFIEPDSLKIEIEDNGKGMTLKQLQDWENKRSDAHALEDHALWNVHRRLQLRFGSRSGIHLQANCYGGTTVTLIVFREGVD</sequence>
<dbReference type="PANTHER" id="PTHR34220:SF11">
    <property type="entry name" value="SENSOR PROTEIN KINASE HPTS"/>
    <property type="match status" value="1"/>
</dbReference>
<keyword evidence="6" id="KW-0547">Nucleotide-binding</keyword>
<protein>
    <submittedName>
        <fullName evidence="14">Two-component system sensor histidine kinase YesM</fullName>
    </submittedName>
</protein>
<evidence type="ECO:0000256" key="9">
    <source>
        <dbReference type="ARBA" id="ARBA00022989"/>
    </source>
</evidence>
<evidence type="ECO:0000256" key="3">
    <source>
        <dbReference type="ARBA" id="ARBA00022553"/>
    </source>
</evidence>